<organism evidence="3 4">
    <name type="scientific">Duganella aceris</name>
    <dbReference type="NCBI Taxonomy" id="2703883"/>
    <lineage>
        <taxon>Bacteria</taxon>
        <taxon>Pseudomonadati</taxon>
        <taxon>Pseudomonadota</taxon>
        <taxon>Betaproteobacteria</taxon>
        <taxon>Burkholderiales</taxon>
        <taxon>Oxalobacteraceae</taxon>
        <taxon>Telluria group</taxon>
        <taxon>Duganella</taxon>
    </lineage>
</organism>
<evidence type="ECO:0000313" key="3">
    <source>
        <dbReference type="EMBL" id="NGZ86204.1"/>
    </source>
</evidence>
<accession>A0ABX0FNU9</accession>
<comment type="caution">
    <text evidence="3">The sequence shown here is derived from an EMBL/GenBank/DDBJ whole genome shotgun (WGS) entry which is preliminary data.</text>
</comment>
<dbReference type="Pfam" id="PF25963">
    <property type="entry name" value="Beta-barrel_AAEA"/>
    <property type="match status" value="1"/>
</dbReference>
<evidence type="ECO:0000259" key="2">
    <source>
        <dbReference type="Pfam" id="PF25963"/>
    </source>
</evidence>
<keyword evidence="4" id="KW-1185">Reference proteome</keyword>
<dbReference type="PANTHER" id="PTHR30367:SF12">
    <property type="entry name" value="P-HYDROXYBENZOIC ACID EFFLUX PUMP SUBUNIT AAEA"/>
    <property type="match status" value="1"/>
</dbReference>
<dbReference type="PANTHER" id="PTHR30367">
    <property type="entry name" value="P-HYDROXYBENZOIC ACID EFFLUX PUMP SUBUNIT AAEA-RELATED"/>
    <property type="match status" value="1"/>
</dbReference>
<sequence length="295" mass="32130">MNLTSLKTPLMATGRLIVTLAAVAVAAALAWRLWQHYEVEPWTRDGRVKADVVQVAPDLTGQVTEVLVRDNQQVKIGQVLFEIDRARFELALRQAEAAEQAQRAALDQAIKESRRNTELRDLVAAETREQGVSHVDQLRAALAQAVVNRDVAKLNLARTRVVSAVNGMVSNLDLRAGSYVSAGHAVMALIDTDSYYVEGYFEETKLPKIALGDAATVLPMGGKQRLMGHVESLSGGIADRDRTTSANLLSSVNPTFNWVRLAQRIPVRIKLDPLPAGARLVAGQTVTVDVRNGHS</sequence>
<name>A0ABX0FNU9_9BURK</name>
<dbReference type="Pfam" id="PF25917">
    <property type="entry name" value="BSH_RND"/>
    <property type="match status" value="1"/>
</dbReference>
<dbReference type="InterPro" id="IPR050393">
    <property type="entry name" value="MFP_Efflux_Pump"/>
</dbReference>
<dbReference type="SUPFAM" id="SSF111369">
    <property type="entry name" value="HlyD-like secretion proteins"/>
    <property type="match status" value="1"/>
</dbReference>
<reference evidence="3 4" key="1">
    <citation type="submission" date="2020-01" db="EMBL/GenBank/DDBJ databases">
        <authorList>
            <person name="Lee S.D."/>
        </authorList>
    </citation>
    <scope>NUCLEOTIDE SEQUENCE [LARGE SCALE GENOMIC DNA]</scope>
    <source>
        <strain evidence="3 4">SAP-35</strain>
    </source>
</reference>
<dbReference type="Gene3D" id="2.40.30.170">
    <property type="match status" value="1"/>
</dbReference>
<feature type="domain" description="Multidrug resistance protein MdtA-like barrel-sandwich hybrid" evidence="1">
    <location>
        <begin position="52"/>
        <end position="190"/>
    </location>
</feature>
<evidence type="ECO:0000313" key="4">
    <source>
        <dbReference type="Proteomes" id="UP000666369"/>
    </source>
</evidence>
<dbReference type="InterPro" id="IPR058625">
    <property type="entry name" value="MdtA-like_BSH"/>
</dbReference>
<feature type="domain" description="p-hydroxybenzoic acid efflux pump subunit AaeA-like beta-barrel" evidence="2">
    <location>
        <begin position="194"/>
        <end position="290"/>
    </location>
</feature>
<dbReference type="Proteomes" id="UP000666369">
    <property type="component" value="Unassembled WGS sequence"/>
</dbReference>
<dbReference type="RefSeq" id="WP_166105873.1">
    <property type="nucleotide sequence ID" value="NZ_JAADJT010000008.1"/>
</dbReference>
<protein>
    <submittedName>
        <fullName evidence="3">HlyD family secretion protein</fullName>
    </submittedName>
</protein>
<evidence type="ECO:0000259" key="1">
    <source>
        <dbReference type="Pfam" id="PF25917"/>
    </source>
</evidence>
<proteinExistence type="predicted"/>
<dbReference type="InterPro" id="IPR058634">
    <property type="entry name" value="AaeA-lik-b-barrel"/>
</dbReference>
<gene>
    <name evidence="3" type="ORF">GW587_18340</name>
</gene>
<dbReference type="Gene3D" id="2.40.50.100">
    <property type="match status" value="1"/>
</dbReference>
<reference evidence="4" key="2">
    <citation type="submission" date="2023-07" db="EMBL/GenBank/DDBJ databases">
        <title>Duganella aceri sp. nov., isolated from tree sap.</title>
        <authorList>
            <person name="Kim I.S."/>
        </authorList>
    </citation>
    <scope>NUCLEOTIDE SEQUENCE [LARGE SCALE GENOMIC DNA]</scope>
    <source>
        <strain evidence="4">SAP-35</strain>
    </source>
</reference>
<dbReference type="EMBL" id="JAADJT010000008">
    <property type="protein sequence ID" value="NGZ86204.1"/>
    <property type="molecule type" value="Genomic_DNA"/>
</dbReference>